<dbReference type="Proteomes" id="UP001152795">
    <property type="component" value="Unassembled WGS sequence"/>
</dbReference>
<name>A0A6S7IWW8_PARCT</name>
<accession>A0A6S7IWW8</accession>
<feature type="region of interest" description="Disordered" evidence="1">
    <location>
        <begin position="89"/>
        <end position="111"/>
    </location>
</feature>
<dbReference type="OrthoDB" id="10069847at2759"/>
<proteinExistence type="predicted"/>
<evidence type="ECO:0000256" key="1">
    <source>
        <dbReference type="SAM" id="MobiDB-lite"/>
    </source>
</evidence>
<evidence type="ECO:0000313" key="2">
    <source>
        <dbReference type="EMBL" id="CAB4023895.1"/>
    </source>
</evidence>
<organism evidence="2 3">
    <name type="scientific">Paramuricea clavata</name>
    <name type="common">Red gorgonian</name>
    <name type="synonym">Violescent sea-whip</name>
    <dbReference type="NCBI Taxonomy" id="317549"/>
    <lineage>
        <taxon>Eukaryota</taxon>
        <taxon>Metazoa</taxon>
        <taxon>Cnidaria</taxon>
        <taxon>Anthozoa</taxon>
        <taxon>Octocorallia</taxon>
        <taxon>Malacalcyonacea</taxon>
        <taxon>Plexauridae</taxon>
        <taxon>Paramuricea</taxon>
    </lineage>
</organism>
<comment type="caution">
    <text evidence="2">The sequence shown here is derived from an EMBL/GenBank/DDBJ whole genome shotgun (WGS) entry which is preliminary data.</text>
</comment>
<feature type="compositionally biased region" description="Basic and acidic residues" evidence="1">
    <location>
        <begin position="91"/>
        <end position="111"/>
    </location>
</feature>
<keyword evidence="3" id="KW-1185">Reference proteome</keyword>
<dbReference type="AlphaFoldDB" id="A0A6S7IWW8"/>
<reference evidence="2" key="1">
    <citation type="submission" date="2020-04" db="EMBL/GenBank/DDBJ databases">
        <authorList>
            <person name="Alioto T."/>
            <person name="Alioto T."/>
            <person name="Gomez Garrido J."/>
        </authorList>
    </citation>
    <scope>NUCLEOTIDE SEQUENCE</scope>
    <source>
        <strain evidence="2">A484AB</strain>
    </source>
</reference>
<evidence type="ECO:0000313" key="3">
    <source>
        <dbReference type="Proteomes" id="UP001152795"/>
    </source>
</evidence>
<dbReference type="EMBL" id="CACRXK020012740">
    <property type="protein sequence ID" value="CAB4023895.1"/>
    <property type="molecule type" value="Genomic_DNA"/>
</dbReference>
<protein>
    <submittedName>
        <fullName evidence="2">Uncharacterized protein</fullName>
    </submittedName>
</protein>
<sequence length="111" mass="12385">MLNGDLNTRTWLEDGDSATYSSFVDSKPYGDESVPKKLEVQKRVGSRLRKLKSTYKGTKLSDEKSLAARENLDDVAKMAKAMKATLYHVASSDEKPQHHLCPDGEDRGQLV</sequence>
<gene>
    <name evidence="2" type="ORF">PACLA_8A059359</name>
</gene>